<dbReference type="InterPro" id="IPR029058">
    <property type="entry name" value="AB_hydrolase_fold"/>
</dbReference>
<feature type="domain" description="Carrier" evidence="5">
    <location>
        <begin position="2067"/>
        <end position="2142"/>
    </location>
</feature>
<dbReference type="PANTHER" id="PTHR45527:SF1">
    <property type="entry name" value="FATTY ACID SYNTHASE"/>
    <property type="match status" value="1"/>
</dbReference>
<dbReference type="GO" id="GO:0044550">
    <property type="term" value="P:secondary metabolite biosynthetic process"/>
    <property type="evidence" value="ECO:0007669"/>
    <property type="project" value="UniProtKB-ARBA"/>
</dbReference>
<evidence type="ECO:0000256" key="3">
    <source>
        <dbReference type="ARBA" id="ARBA00022450"/>
    </source>
</evidence>
<dbReference type="InterPro" id="IPR020845">
    <property type="entry name" value="AMP-binding_CS"/>
</dbReference>
<dbReference type="GeneID" id="95524823"/>
<dbReference type="GO" id="GO:0043041">
    <property type="term" value="P:amino acid activation for nonribosomal peptide biosynthetic process"/>
    <property type="evidence" value="ECO:0007669"/>
    <property type="project" value="TreeGrafter"/>
</dbReference>
<dbReference type="Pfam" id="PF00668">
    <property type="entry name" value="Condensation"/>
    <property type="match status" value="6"/>
</dbReference>
<dbReference type="InterPro" id="IPR036736">
    <property type="entry name" value="ACP-like_sf"/>
</dbReference>
<sequence length="6416" mass="678233">MIPLSFAQRRLWFIQQLEGPSATYNIPVSLRLSGSVDRVALAAALRDVLERHEVLRTTFGVHDGEPYQRILGLEEIDWDLQTVDLPDSATPADLAGAVAGAFGYEFDLATELPIRAWLFSAGPDEHALAVVVHHIAGDGYSMRPLARDVSVAYAARCQAEAPAWEPLPVQYADYALWQRDLLGDENDPDSVGARQVAYWRETLAGVPEELELPFDRTRPLVASHRGHSAPFELPADVHIRLQELARAEGVTTFMVFQAVLAMTLSKLGAGTDVPIGAAVAGRTDVALSDLVGFFVNTLVLRTDLSGDPTFREVLGRVRETGLSAFAHQDVPFEKLVEELAPTRSLARHPLFQVMLTVENVAQAEVRLPGAQAGSLADVASAEVSEELATRMVAKFDLEIGVEEAFDAEGAPAGLHGSVIVAADLFDADSAARLAGRLTRALRLLVADPQSRLSAVDVLDAAERHRLLAEWNDTEVGVDAALVPELFEAHVALTPDAVAAVYEGTEITYAELEARANRLAHYLLGLGVHAESVVGLCLPRGIDTVVAILGVWKAGGAYVPLDPEHPEERLSFILADSGARVVVSSHDAADGVAGRLGVDRVLWLDDPATGAALERLPVSAPKRSESRDGLAYVIYTSGSTGRPKGVAVGHGALANLVSVFGPLMEVGPGVRVLQFASFNFDASVLDVAVTLASGGALVVASAVERGEPALLRELVASAGVSSASLVPSLLAVLELGDLAGVSSMVVGSEGIEPSLAREWARGRRLVHAYGPTEATVITAVGRVDPDGSGAVSFGGPVANTRMFVLDEFLRPVAPGVAGELYVGGAQLARGYVGRAGLTAERFVADPFGAAGERLYRTGDVVRWTVEGELVFVGRADEQVKIRGFRIEPGEVRSVVAGCPGVAQAAVVVREDVAGDPRLVAYVVADGDDVGLPVRVGEFASGRLPAYMVPSAVVVLDALPLTVNGKLDHKALPAPANVTGGGRGPATLQEELLCEAFAESLGLDSVGVEDNFFALGGHSLLAVRLVERLRERGMSISVRALFETPTVAGLALSAGTDQFAVLENLIPADATALTPEMLPLVDLTADEVAVVVSLVDGGAANVADVYPLAPLQEGLLFHHLLNEGGDDAYALPTVVEFDSRERFDTFLAALQQVVDRHDIYRTSIVWDGLREPVQVVWRHATLPVTEITLDADSTDPVADLVAAGGSTMDLGRAPLISLHIAAVPESGRWLALLRMHHMVQDHTAKEVFLEEVQAFLTGRGNELAEPLPFRNFVAQARGGVDESEHERYFADLLGDVTEPTAPYGMIDVHGDGAGIVQGELEFAPALTARVREVARRLGVSPAPVLHVAWARVLAAVSGRADVVFGTVLFGRMNAGTGSDRVPGPFMNTLPVRVHTGELGALESVDAMRGQLARLLEHEHAPLAVAQRASGVAGDTPVFTSFFNYRHNAGQSAGKSRNAEITGIRTVWTHDRTNYPLSVAVNDDGDTLALAVDAIAPVDPQAVSALVRTAAENLVSALETALDGGADVPLSSLGVLDEDERRRVLLDWNDTAADLGTALVPELFAAQVARTPNAVAVVADDETVSYAELDARANRLAHYLVGQGIGAESLVGLCLPRGIDTVVAILATWKAGAGYLPIDPEYPAERIGFMLADSGAALTLTTEEILDDLPAGRNRFVALDAALVRMQLTAASTKAPEVAVASEGLAYVIYTSGSTGRPKGVAVTHGGLANYVGWAAGAYGMTQGGGAPLHSSLAFDLTVTSVLVPLVTGSAVVASEAGGAEGLAELIREPGGFGLVKAVPAHLSLLVEMLDDAQVASSARRWVVGGEALQGGVVSDWLSRAPESVIVNEYGPTETVVGCCVFEISAGQEVGESVPIGRPIANTRLYVLDEYLQPVAPGVGGELYIAGTQLARGYVKRPGLTSERFVANPFEPGRRMYRTGDVARWTTDGLLEYLGRADEQVKVRGFRIEPGEVQAVVAAHREVAQAAVIAREDIPGDTRLVAYVVPTDLDDVEHELPAQIREFTAQRLPEHMVPAAVVVLDALPLTANGKLDRKALPTPDASGSAGAGRGPATLQEEILCAVFAQVLGLDRVGLDESFFTLGGHSLLAVRLVSRIRAVLGIELEMAALFEAPTVAGLAARIAGAGAARKALTPMGRPERTPLSFAQQRLWFIGQLEGPNSAYNVPVALRLSGGVDREALGAALRDVIGRHEVLRTVFPVADGEPYQRVIPVEDLAWELPLVEVDPEDLEDAVAAAADYAFDLSAEMPFRAWLFSAGPDEVLVVVMHHIASDGWSKRPLAQDFSTAYAARRDGEAPAWEPLPVQYADYALWQRELLGDEKDPDSVGARQVAYWRERLAGAPEELELPADHRRPAIASNRGHRVPVEVPAAAHARLQELAQAEGVTVFMLLQAASAILLSKLGAGTDIPIGSANAGRTDVALDDLVGFFVNTLVLRTDLSGDPTFREVLGRVRESNLSAFAHQDVPFEKLVEELAPTRSLARHPLFQVMLTLENNAEAVVELPGLRTGGTSSAGEPTAPGQAAAKFDLAVEVAEAFGAEGAPAGLRGSVVASADLFEPDTAARLAERWVRVLELLVDEPQICLSAVDVLGAAERHRLLAEWNDTAAQVAPATVPELFAAHAARTPDAVALIAGGQEITYAELDARANRLAHQLIARGIGAESVVGLCLDRDAELIVAVLAAWKAGAGYLPIDPEHPADRIAYMLADSGAALALTTEELLGGLPTGQVPVVAVDGPELRAEPASASTESPEVTVNSADLAYVIYTSGSTGRPKGVAVGHGALANLVSVFGPLMEVGPGVRVLQFASFNFDASVLDVAVTLASGGALVVASAVERGEPALLRELVASAGVSSASLVPSLLAVLELGDLAGVSSMVVGSEGIEPSLAREWARGRRLVHAYGPTEATVITAVGRVDPDGSGAVSFGGPVANTRMFVLDEFLRPVAPGVAGELYVGGAQLARGYVGRAGLTAERFVADPFGAAGERLYRTGDVVRWTVEGELVFVGRADEQVKIRGFRIEPGEVRSAVAGCPGVAQAAVVVREDVAGDPRLVAYVVADGDDVGLPVRVGEFVAGRLPAYMVPSAVVVLDALPLTVNGKLDHKALPAPEHSAGRAGAGRGPSNLRDELLCGVFAQVLGLPEVGVDHDFFVLGGHSLLAVRLISRIRTVLGIEVPLRTLFEAPTVAALAGRLAGAGTVRPALTAGERPERIPLSFAQRRLWFIGQLEGPSATYNVPVSLRLSGGVDRDALGAALRDVIGRHEVLRTVFEVADGEPYQRIMDLEDLAWELSVAEVAPADLAAAIGEAEKYAFDLSVEAPIRTWLFDAGPDEQVLVVVVHHIAGDGWSMGPLARDVSVAYAARREGRAPEWESLPVQYADYALWQQELLGDEQDPNSLISRQVAYWSEALADTPVELELPFDRPRPTVASHLGHSVPLSVPAEVHGRLVEMARAEGVTTFMVLQAALATLLSKLGAGTDIPIGSANAGRTDEALDDLIGFFINTLVVRADLSGDPTFREVLDRVREKSLAAMAHQDVPFEKLVEELAPARSMARHPLFQTVLTLQNTIDAVLDLPGVRAGAAATEDDEAASGRTAVKFDLDVMVAEAFDADGVPAGLGGSVTVAADLFDAAWAGRIADAWAGLLELLSQDPGRRLSTLEVLAEDERRRVLVDWNDTAADAPAEVVHQLFEAQAARTPGAAAIVTEGVKVSYGELDARANRIAHYLMGQGIGAESVVGLCLPRGVDMIAAILGVWKAGAGYLPIDPEQPADRVAFMLRDSSAALALTTEEILDELPAGRSRLVAIDDAFVEMQLAAASAECPGKDVDPRSLAYVIYTSGSTGQPKGVAVTHGGLANYISSVPERVGFGQPGARYALLQAQATDLGNTVVFASLATGGELHVLEEGAVTDPQAVAAYLSVHRIDHFKAVPSHLAALSAAGGVEGVLPIRSLVLGGEAASAVWLRELVAAAGECGIHNHYGPTETTIGVATTRLTAECVAAGAVAVGSPVANTRLYVLDAYLRPVAPGVAGELYVSGAQLARGYVRRVGLTAERFVANPFEPGRRMYRTGDRAKWTADGRVVFLGRADDQVKVRGFRIEPGEVQGVLTGHPLVDQAAVVAREDVPGDRRLVAYVVPNDRYEGGDELIVAVRQFAGQRLPEHMVPSAVVVLDALPLTGNGKLDRKALPAPEYSSSLASGGRRAATPQEEILCMAFAEVLGLSEVGVDDDFFELGGHSLLAVRLASRIRSVLGVEVEIRELFEAPTVAGLAAGLTGAGQARLALTAGERPERIPLSFAQRRLWFIGQLEGPNAAYNVPVALRLGGDVDREALEAALRDVIGRHEVLRTVFEVADGEPYQRIVGTDELEWDLPLVEVAPEELAGAVAAAAGYAFDLAVEIPFRAWLFAAGADERVLVVAMHHIASDGWSKRPLARDLSAAYAARCAGRAPEWEPLPVQYADYALWQRELLGEESDSESLISRQMAYWRGVLAGAPEELQLPVDRVRPAVPSHRGHDVALIVPAEVHARLVEVARAEGVTTFMALQAALAMLLSKLGAGTDVPIGSANAGRTDEALDDLVGFFINTLVLRTDLSGDPTFRDVLARVRETSLSAFAHQDVPFERLVEELAPSRSMARHPLFQVMLQVQNNAEAVLDLHGVQTGGVAAGASVAKFDLDASVAETFDETGAPVGLRGSVVASADLFDAESAERLVARWVWVLERLAADPELRLSTLDVLDEAERYRVLTEWNDSAVELPGDATVAGLFEAQVARTPGAVAVVSRGVEVSYVELDARANRLARHLVAKGVGAESFVGVCLERGIESVVALLAVVKAGGAYLPIDPGYPAERIAYMLADAKPVVVLASAGTAAVVPSPDATVVVLDETDLAGLEDGPLGTVIRPEHPAYVIYTSGSTGRPKGVVVEHRSVAGLLGWAVAEFSGEDFRRVLVSTSFNFDVSVFELFGPLVSGGSVEVVGDLLSLADADASIGDVSLVSGVPSAFAQMVASGEILARPRTVVLAGEALTADAVAGIRTAIPGARVANIYGPTEATVYSTAWCSDADVEGAVPIGRPISNARVYVLDGALSPVPVGVPGELYIAGAGLARGYLGRPELTGERFVADPFASDGGRLYRTGDVVRWSQDGQVEYLGRADEQVKVRGFRIELGEVQSVLAAHPLVAQAVVVAREDVPGDKRLVAYVVPSDGASAGELPSRAVGFASDRLPSYMVPSAVVVLDALPLNVNGKLDRKALPAPDYSAGKAGAGRGPSNLREELLCGVFAQVLGLPEVGVHDDFFALGGHSLLAVRLISRVRTVLGIEVPLRALFETPTVAGLAAGLMGAGQARPALTAGERTERVPLSFAQQRLWFIDQLEGPSSTYNIPFALRMAGDVDRDALGLAFRDVIGRHEVLRTVFPTAEGGEPYQSVVELSCLDWQLGVIEVAPTELDAAVAEAEAYAFDLSAEAPIRATLFEAGPDERVLVVVLHHIAGDGWSTAPLARDLSTAYAARSVGEAPNWTPLPVQYADYALWQRELLGDESDADSVIAHQMAYWREALADSPEELALPFDRSRPAVASHVGHRVPVEIPAEVHARLVEVARAEGVTPFMALQAALAMLLSRLGAGTDIPIGSANAGRTDEALDDLVGFFINTLVVRTDLSGDPTFREVLDRVREASLSALAHQEVPFERLVEELAPSRSMSRHPLFQVQLDLQNNAEAVLDLPGAEGGGTSSDTAVAKFDVEVRLTETYDEEGAPAGVWGQVVAAADLFDRDTVTGLRERFVRVLGLLVGDPQVRLSTLEVLGEGERRRVLEEWNDTAVDLGSMLVPELFAAQMGRTPDAVAVVADGETVSYAELDARANRLAHYLVGQGVGAESLVGLCLPRGIETVVAILATWKAGAGYLPIDPEYPAERIGFMLADSGAALTLTTEEILDDLPAGRNRFVALDGALVRMQLAAASAESPMVGVDPQSLAYVIYTSGSTGRPKGVAVTHKGLANYVSWAADAYRMNGGGGAPLHSSLAFDLTVTSVLVPLVSGSAVVASEAGGAEGLAELIKDPGTFGLVKAVPAHLPLLTEMLTEAQASQAARCWIVGGEALPGTVVRDWFSRAPESVIVNEYGPTETVVGCCVFEISAGQEVGESVPIGRPIANTRLYVLDEYLQPVAPGVGGELYIAGTQLARGYVKRPGLTAERFTANPFEPGRRMYRTGDVARWTTDGLLEYLGRADEQVKVRGFRIEPGEVQAVVAAHREVAQAAVIAREDIPGDTRLVAYVVPTEVDEADEGLPRAVRELAAHRLPEHMVPAAVVVLDALPLTANGKLNRKALPAPDYAEAAGSGRDPESHEEEVLCEAFAQVLGVPEVGVDDDFFALGGHSLLAVRLVNRIRTVLGAEVEIAALFDAPTVAGLAKQLGNVKSTRPALQPMRNQEES</sequence>
<dbReference type="InterPro" id="IPR020806">
    <property type="entry name" value="PKS_PP-bd"/>
</dbReference>
<evidence type="ECO:0000313" key="7">
    <source>
        <dbReference type="EMBL" id="AXE82374.1"/>
    </source>
</evidence>
<dbReference type="Pfam" id="PF00550">
    <property type="entry name" value="PP-binding"/>
    <property type="match status" value="6"/>
</dbReference>
<dbReference type="Proteomes" id="UP000252698">
    <property type="component" value="Chromosome"/>
</dbReference>
<reference evidence="6 8" key="1">
    <citation type="journal article" date="2018" name="Front. Microbiol.">
        <title>Genome Sequencing of Streptomyces atratus SCSIOZH16 and Activation Production of Nocardamine via Metabolic Engineering.</title>
        <authorList>
            <person name="Li Y."/>
            <person name="Zhang C."/>
            <person name="Liu C."/>
            <person name="Ju J."/>
            <person name="Ma J."/>
        </authorList>
    </citation>
    <scope>NUCLEOTIDE SEQUENCE [LARGE SCALE GENOMIC DNA]</scope>
    <source>
        <strain evidence="6 8">SCSIO_ZH16</strain>
    </source>
</reference>
<comment type="cofactor">
    <cofactor evidence="1">
        <name>pantetheine 4'-phosphate</name>
        <dbReference type="ChEBI" id="CHEBI:47942"/>
    </cofactor>
</comment>
<protein>
    <submittedName>
        <fullName evidence="6">Non-ribosomal peptide synthetase</fullName>
    </submittedName>
</protein>
<dbReference type="FunFam" id="3.30.300.30:FF:000010">
    <property type="entry name" value="Enterobactin synthetase component F"/>
    <property type="match status" value="6"/>
</dbReference>
<dbReference type="GO" id="GO:0005829">
    <property type="term" value="C:cytosol"/>
    <property type="evidence" value="ECO:0007669"/>
    <property type="project" value="TreeGrafter"/>
</dbReference>
<keyword evidence="3" id="KW-0596">Phosphopantetheine</keyword>
<dbReference type="KEGG" id="sata:C5746_42285"/>
<dbReference type="CDD" id="cd19540">
    <property type="entry name" value="LCL_NRPS-like"/>
    <property type="match status" value="5"/>
</dbReference>
<dbReference type="Gene3D" id="1.10.1200.10">
    <property type="entry name" value="ACP-like"/>
    <property type="match status" value="5"/>
</dbReference>
<dbReference type="InterPro" id="IPR023213">
    <property type="entry name" value="CAT-like_dom_sf"/>
</dbReference>
<dbReference type="InterPro" id="IPR025110">
    <property type="entry name" value="AMP-bd_C"/>
</dbReference>
<dbReference type="PROSITE" id="PS00455">
    <property type="entry name" value="AMP_BINDING"/>
    <property type="match status" value="6"/>
</dbReference>
<dbReference type="CDD" id="cd05930">
    <property type="entry name" value="A_NRPS"/>
    <property type="match status" value="6"/>
</dbReference>
<feature type="domain" description="Carrier" evidence="5">
    <location>
        <begin position="982"/>
        <end position="1056"/>
    </location>
</feature>
<feature type="domain" description="Carrier" evidence="5">
    <location>
        <begin position="4204"/>
        <end position="4279"/>
    </location>
</feature>
<feature type="domain" description="Carrier" evidence="5">
    <location>
        <begin position="5260"/>
        <end position="5335"/>
    </location>
</feature>
<dbReference type="FunFam" id="1.10.1200.10:FF:000016">
    <property type="entry name" value="Non-ribosomal peptide synthase"/>
    <property type="match status" value="3"/>
</dbReference>
<dbReference type="GO" id="GO:0031177">
    <property type="term" value="F:phosphopantetheine binding"/>
    <property type="evidence" value="ECO:0007669"/>
    <property type="project" value="InterPro"/>
</dbReference>
<dbReference type="PROSITE" id="PS00012">
    <property type="entry name" value="PHOSPHOPANTETHEINE"/>
    <property type="match status" value="5"/>
</dbReference>
<dbReference type="FunFam" id="2.30.38.10:FF:000001">
    <property type="entry name" value="Non-ribosomal peptide synthetase PvdI"/>
    <property type="match status" value="6"/>
</dbReference>
<dbReference type="InterPro" id="IPR000873">
    <property type="entry name" value="AMP-dep_synth/lig_dom"/>
</dbReference>
<dbReference type="Gene3D" id="3.30.300.30">
    <property type="match status" value="6"/>
</dbReference>
<keyword evidence="4" id="KW-0597">Phosphoprotein</keyword>
<evidence type="ECO:0000256" key="4">
    <source>
        <dbReference type="ARBA" id="ARBA00022553"/>
    </source>
</evidence>
<dbReference type="FunFam" id="1.10.1200.10:FF:000005">
    <property type="entry name" value="Nonribosomal peptide synthetase 1"/>
    <property type="match status" value="2"/>
</dbReference>
<dbReference type="PROSITE" id="PS50075">
    <property type="entry name" value="CARRIER"/>
    <property type="match status" value="6"/>
</dbReference>
<dbReference type="InterPro" id="IPR006162">
    <property type="entry name" value="Ppantetheine_attach_site"/>
</dbReference>
<proteinExistence type="inferred from homology"/>
<dbReference type="Gene3D" id="3.40.50.1820">
    <property type="entry name" value="alpha/beta hydrolase"/>
    <property type="match status" value="1"/>
</dbReference>
<dbReference type="CDD" id="cd19544">
    <property type="entry name" value="E-C_NRPS"/>
    <property type="match status" value="1"/>
</dbReference>
<dbReference type="EMBL" id="CP027306">
    <property type="protein sequence ID" value="AXE75792.1"/>
    <property type="molecule type" value="Genomic_DNA"/>
</dbReference>
<dbReference type="GO" id="GO:0008610">
    <property type="term" value="P:lipid biosynthetic process"/>
    <property type="evidence" value="ECO:0007669"/>
    <property type="project" value="UniProtKB-ARBA"/>
</dbReference>
<evidence type="ECO:0000313" key="8">
    <source>
        <dbReference type="Proteomes" id="UP000252698"/>
    </source>
</evidence>
<dbReference type="Gene3D" id="3.30.559.30">
    <property type="entry name" value="Nonribosomal peptide synthetase, condensation domain"/>
    <property type="match status" value="6"/>
</dbReference>
<dbReference type="KEGG" id="sata:C5746_00950"/>
<dbReference type="NCBIfam" id="NF004282">
    <property type="entry name" value="PRK05691.1"/>
    <property type="match status" value="6"/>
</dbReference>
<dbReference type="SUPFAM" id="SSF52777">
    <property type="entry name" value="CoA-dependent acyltransferases"/>
    <property type="match status" value="12"/>
</dbReference>
<gene>
    <name evidence="6" type="ORF">C5746_00950</name>
    <name evidence="7" type="ORF">C5746_42285</name>
</gene>
<feature type="domain" description="Carrier" evidence="5">
    <location>
        <begin position="6326"/>
        <end position="6401"/>
    </location>
</feature>
<accession>A0A2Z5J657</accession>
<dbReference type="Pfam" id="PF13193">
    <property type="entry name" value="AMP-binding_C"/>
    <property type="match status" value="6"/>
</dbReference>
<evidence type="ECO:0000256" key="2">
    <source>
        <dbReference type="ARBA" id="ARBA00006432"/>
    </source>
</evidence>
<evidence type="ECO:0000313" key="6">
    <source>
        <dbReference type="EMBL" id="AXE75792.1"/>
    </source>
</evidence>
<evidence type="ECO:0000256" key="1">
    <source>
        <dbReference type="ARBA" id="ARBA00001957"/>
    </source>
</evidence>
<comment type="similarity">
    <text evidence="2">Belongs to the ATP-dependent AMP-binding enzyme family.</text>
</comment>
<dbReference type="NCBIfam" id="TIGR01733">
    <property type="entry name" value="AA-adenyl-dom"/>
    <property type="match status" value="6"/>
</dbReference>
<dbReference type="PANTHER" id="PTHR45527">
    <property type="entry name" value="NONRIBOSOMAL PEPTIDE SYNTHETASE"/>
    <property type="match status" value="1"/>
</dbReference>
<feature type="domain" description="Carrier" evidence="5">
    <location>
        <begin position="3129"/>
        <end position="3204"/>
    </location>
</feature>
<dbReference type="FunFam" id="3.40.50.980:FF:000001">
    <property type="entry name" value="Non-ribosomal peptide synthetase"/>
    <property type="match status" value="6"/>
</dbReference>
<organism evidence="6 8">
    <name type="scientific">Streptomyces atratus</name>
    <dbReference type="NCBI Taxonomy" id="1893"/>
    <lineage>
        <taxon>Bacteria</taxon>
        <taxon>Bacillati</taxon>
        <taxon>Actinomycetota</taxon>
        <taxon>Actinomycetes</taxon>
        <taxon>Kitasatosporales</taxon>
        <taxon>Streptomycetaceae</taxon>
        <taxon>Streptomyces</taxon>
    </lineage>
</organism>
<dbReference type="Gene3D" id="3.40.50.980">
    <property type="match status" value="12"/>
</dbReference>
<dbReference type="RefSeq" id="WP_114242462.1">
    <property type="nucleotide sequence ID" value="NZ_CP027306.1"/>
</dbReference>
<dbReference type="InterPro" id="IPR009081">
    <property type="entry name" value="PP-bd_ACP"/>
</dbReference>
<dbReference type="Pfam" id="PF00501">
    <property type="entry name" value="AMP-binding"/>
    <property type="match status" value="6"/>
</dbReference>
<dbReference type="GO" id="GO:0017000">
    <property type="term" value="P:antibiotic biosynthetic process"/>
    <property type="evidence" value="ECO:0007669"/>
    <property type="project" value="UniProtKB-ARBA"/>
</dbReference>
<dbReference type="SUPFAM" id="SSF47336">
    <property type="entry name" value="ACP-like"/>
    <property type="match status" value="6"/>
</dbReference>
<dbReference type="SMART" id="SM00823">
    <property type="entry name" value="PKS_PP"/>
    <property type="match status" value="6"/>
</dbReference>
<dbReference type="FunFam" id="3.40.50.12780:FF:000012">
    <property type="entry name" value="Non-ribosomal peptide synthetase"/>
    <property type="match status" value="6"/>
</dbReference>
<name>A0A2Z5J657_STRAR</name>
<dbReference type="InterPro" id="IPR045851">
    <property type="entry name" value="AMP-bd_C_sf"/>
</dbReference>
<dbReference type="GO" id="GO:0072330">
    <property type="term" value="P:monocarboxylic acid biosynthetic process"/>
    <property type="evidence" value="ECO:0007669"/>
    <property type="project" value="UniProtKB-ARBA"/>
</dbReference>
<dbReference type="InterPro" id="IPR010071">
    <property type="entry name" value="AA_adenyl_dom"/>
</dbReference>
<dbReference type="InterPro" id="IPR001242">
    <property type="entry name" value="Condensation_dom"/>
</dbReference>
<dbReference type="SUPFAM" id="SSF56801">
    <property type="entry name" value="Acetyl-CoA synthetase-like"/>
    <property type="match status" value="6"/>
</dbReference>
<dbReference type="Gene3D" id="2.30.38.10">
    <property type="entry name" value="Luciferase, Domain 3"/>
    <property type="match status" value="6"/>
</dbReference>
<evidence type="ECO:0000259" key="5">
    <source>
        <dbReference type="PROSITE" id="PS50075"/>
    </source>
</evidence>
<dbReference type="NCBIfam" id="NF003417">
    <property type="entry name" value="PRK04813.1"/>
    <property type="match status" value="6"/>
</dbReference>
<dbReference type="EMBL" id="CP027306">
    <property type="protein sequence ID" value="AXE82374.1"/>
    <property type="molecule type" value="Genomic_DNA"/>
</dbReference>
<dbReference type="GO" id="GO:0003824">
    <property type="term" value="F:catalytic activity"/>
    <property type="evidence" value="ECO:0007669"/>
    <property type="project" value="InterPro"/>
</dbReference>
<dbReference type="Gene3D" id="3.30.559.10">
    <property type="entry name" value="Chloramphenicol acetyltransferase-like domain"/>
    <property type="match status" value="6"/>
</dbReference>